<evidence type="ECO:0000313" key="4">
    <source>
        <dbReference type="Proteomes" id="UP001267426"/>
    </source>
</evidence>
<dbReference type="SUPFAM" id="SSF51445">
    <property type="entry name" value="(Trans)glycosidases"/>
    <property type="match status" value="1"/>
</dbReference>
<comment type="caution">
    <text evidence="3">The sequence shown here is derived from an EMBL/GenBank/DDBJ whole genome shotgun (WGS) entry which is preliminary data.</text>
</comment>
<dbReference type="GO" id="GO:0016787">
    <property type="term" value="F:hydrolase activity"/>
    <property type="evidence" value="ECO:0007669"/>
    <property type="project" value="UniProtKB-KW"/>
</dbReference>
<dbReference type="EMBL" id="JAVRHT010000001">
    <property type="protein sequence ID" value="MDT0630268.1"/>
    <property type="molecule type" value="Genomic_DNA"/>
</dbReference>
<keyword evidence="3" id="KW-0378">Hydrolase</keyword>
<feature type="domain" description="Glycosyl hydrolase family 13 catalytic" evidence="2">
    <location>
        <begin position="13"/>
        <end position="404"/>
    </location>
</feature>
<dbReference type="RefSeq" id="WP_311661261.1">
    <property type="nucleotide sequence ID" value="NZ_JAVRHT010000001.1"/>
</dbReference>
<dbReference type="Gene3D" id="3.20.20.80">
    <property type="entry name" value="Glycosidases"/>
    <property type="match status" value="2"/>
</dbReference>
<sequence length="542" mass="59818">MSPPWWQTRVVYQIYPRSFQDANGDGVGDLPGVTERLPYVAETLGIGAVWLSPFYPSPQADFGYDVSDYRDVDPQFGTLDDFDALAARCHELDLKLIVDFVPNHSSDQHAWFQESRAGRESAKRDWYVWRDPTPDGSPPNNWLSHFGGPAWTLDEATGQMYLHSFLHEQPDLNWRNPEVEAEMLDTLRFWMDRGVDGFRIDVAHSILKDPEMRDNPPRTAPPEGAFKSLGEYDTQLHVHDKAHADVHDAFARIRRTVDGHSDAERVAIGEIHEFDLDRWASFYGEPTGDGRLSGLHMPFNFGLLNVEWTAADVRAHVDAVEAALPEGAWPNYVLGNHDEPRLATRLGPESVRLAGLLLLTLRGTPTLYYGDELGMPDVDVPLDQRKDPWAERSGDPTLSRDGCRTPMAWDGSPSAGFSTAPPDALWLPLHASHDRVNVEAELADPDSHLAFYRRALAVRRATPALQTGAYAGLDGVPDGVFGFTRGDDALVLLHFGGGAVHVDLPARFRDGRVALSTDGRDGGGAAGASLALPAWGGVVVVR</sequence>
<name>A0ABU3BLX7_9BACT</name>
<dbReference type="Pfam" id="PF00128">
    <property type="entry name" value="Alpha-amylase"/>
    <property type="match status" value="1"/>
</dbReference>
<accession>A0ABU3BLX7</accession>
<evidence type="ECO:0000256" key="1">
    <source>
        <dbReference type="ARBA" id="ARBA00008061"/>
    </source>
</evidence>
<dbReference type="InterPro" id="IPR017853">
    <property type="entry name" value="GH"/>
</dbReference>
<evidence type="ECO:0000313" key="3">
    <source>
        <dbReference type="EMBL" id="MDT0630268.1"/>
    </source>
</evidence>
<keyword evidence="4" id="KW-1185">Reference proteome</keyword>
<organism evidence="3 4">
    <name type="scientific">Rubrivirga litoralis</name>
    <dbReference type="NCBI Taxonomy" id="3075598"/>
    <lineage>
        <taxon>Bacteria</taxon>
        <taxon>Pseudomonadati</taxon>
        <taxon>Rhodothermota</taxon>
        <taxon>Rhodothermia</taxon>
        <taxon>Rhodothermales</taxon>
        <taxon>Rubricoccaceae</taxon>
        <taxon>Rubrivirga</taxon>
    </lineage>
</organism>
<protein>
    <submittedName>
        <fullName evidence="3">Alpha-amylase family glycosyl hydrolase</fullName>
    </submittedName>
</protein>
<comment type="similarity">
    <text evidence="1">Belongs to the glycosyl hydrolase 13 family.</text>
</comment>
<dbReference type="PANTHER" id="PTHR10357:SF179">
    <property type="entry name" value="NEUTRAL AND BASIC AMINO ACID TRANSPORT PROTEIN RBAT"/>
    <property type="match status" value="1"/>
</dbReference>
<reference evidence="3 4" key="1">
    <citation type="submission" date="2023-09" db="EMBL/GenBank/DDBJ databases">
        <authorList>
            <person name="Rey-Velasco X."/>
        </authorList>
    </citation>
    <scope>NUCLEOTIDE SEQUENCE [LARGE SCALE GENOMIC DNA]</scope>
    <source>
        <strain evidence="3 4">F394</strain>
    </source>
</reference>
<dbReference type="InterPro" id="IPR045857">
    <property type="entry name" value="O16G_dom_2"/>
</dbReference>
<gene>
    <name evidence="3" type="ORF">RM540_00770</name>
</gene>
<dbReference type="PANTHER" id="PTHR10357">
    <property type="entry name" value="ALPHA-AMYLASE FAMILY MEMBER"/>
    <property type="match status" value="1"/>
</dbReference>
<dbReference type="Proteomes" id="UP001267426">
    <property type="component" value="Unassembled WGS sequence"/>
</dbReference>
<dbReference type="InterPro" id="IPR006047">
    <property type="entry name" value="GH13_cat_dom"/>
</dbReference>
<dbReference type="Gene3D" id="3.90.400.10">
    <property type="entry name" value="Oligo-1,6-glucosidase, Domain 2"/>
    <property type="match status" value="1"/>
</dbReference>
<dbReference type="SMART" id="SM00642">
    <property type="entry name" value="Aamy"/>
    <property type="match status" value="1"/>
</dbReference>
<evidence type="ECO:0000259" key="2">
    <source>
        <dbReference type="SMART" id="SM00642"/>
    </source>
</evidence>
<proteinExistence type="inferred from homology"/>